<dbReference type="Proteomes" id="UP001209878">
    <property type="component" value="Unassembled WGS sequence"/>
</dbReference>
<evidence type="ECO:0000259" key="4">
    <source>
        <dbReference type="Pfam" id="PF10181"/>
    </source>
</evidence>
<proteinExistence type="inferred from homology"/>
<evidence type="ECO:0000256" key="1">
    <source>
        <dbReference type="ARBA" id="ARBA00004687"/>
    </source>
</evidence>
<comment type="similarity">
    <text evidence="2">Belongs to the PIGH family.</text>
</comment>
<dbReference type="InterPro" id="IPR044215">
    <property type="entry name" value="PIG-H"/>
</dbReference>
<feature type="domain" description="Phosphatidylinositol N-acetylglucosaminyltransferase subunit H conserved" evidence="4">
    <location>
        <begin position="135"/>
        <end position="206"/>
    </location>
</feature>
<feature type="transmembrane region" description="Helical" evidence="3">
    <location>
        <begin position="111"/>
        <end position="129"/>
    </location>
</feature>
<dbReference type="GO" id="GO:0006506">
    <property type="term" value="P:GPI anchor biosynthetic process"/>
    <property type="evidence" value="ECO:0007669"/>
    <property type="project" value="InterPro"/>
</dbReference>
<name>A0AAD9KID1_RIDPI</name>
<accession>A0AAD9KID1</accession>
<comment type="caution">
    <text evidence="5">The sequence shown here is derived from an EMBL/GenBank/DDBJ whole genome shotgun (WGS) entry which is preliminary data.</text>
</comment>
<feature type="transmembrane region" description="Helical" evidence="3">
    <location>
        <begin position="85"/>
        <end position="104"/>
    </location>
</feature>
<evidence type="ECO:0000313" key="6">
    <source>
        <dbReference type="Proteomes" id="UP001209878"/>
    </source>
</evidence>
<dbReference type="GO" id="GO:0000506">
    <property type="term" value="C:glycosylphosphatidylinositol-N-acetylglucosaminyltransferase (GPI-GnT) complex"/>
    <property type="evidence" value="ECO:0007669"/>
    <property type="project" value="InterPro"/>
</dbReference>
<organism evidence="5 6">
    <name type="scientific">Ridgeia piscesae</name>
    <name type="common">Tubeworm</name>
    <dbReference type="NCBI Taxonomy" id="27915"/>
    <lineage>
        <taxon>Eukaryota</taxon>
        <taxon>Metazoa</taxon>
        <taxon>Spiralia</taxon>
        <taxon>Lophotrochozoa</taxon>
        <taxon>Annelida</taxon>
        <taxon>Polychaeta</taxon>
        <taxon>Sedentaria</taxon>
        <taxon>Canalipalpata</taxon>
        <taxon>Sabellida</taxon>
        <taxon>Siboglinidae</taxon>
        <taxon>Ridgeia</taxon>
    </lineage>
</organism>
<evidence type="ECO:0000256" key="3">
    <source>
        <dbReference type="SAM" id="Phobius"/>
    </source>
</evidence>
<sequence length="243" mass="27265">MTDHAMFNGALSSGDKCNGALSPSGDKCNGDICNGASSVIFNGVKSKSLVSSIEERQIGNVLLRIVHHESDHCKEFAVVSLSFNIYRWLTGVLALICIGYYLQLHLQAPRLMFVLLLLLITLLIIRLNFKVVQESLLVMASVGIQVTRTFALGRTSSKFYHITHINNVVINEAVTMHQVIYYLTILLQEEKGTSEQAKVTQLMPLFQHCWPSLQCLQLVYQGVQQVLFDQAKKHTQQLDWTIS</sequence>
<dbReference type="PANTHER" id="PTHR15231:SF1">
    <property type="entry name" value="PHOSPHATIDYLINOSITOL N-ACETYLGLUCOSAMINYLTRANSFERASE SUBUNIT H"/>
    <property type="match status" value="1"/>
</dbReference>
<dbReference type="PANTHER" id="PTHR15231">
    <property type="entry name" value="PHOSPHATIDYLINOSITOL N-ACETYLGLUCOSAMINYLTRANSFERASE SUBUNIT H"/>
    <property type="match status" value="1"/>
</dbReference>
<reference evidence="5" key="1">
    <citation type="journal article" date="2023" name="Mol. Biol. Evol.">
        <title>Third-Generation Sequencing Reveals the Adaptive Role of the Epigenome in Three Deep-Sea Polychaetes.</title>
        <authorList>
            <person name="Perez M."/>
            <person name="Aroh O."/>
            <person name="Sun Y."/>
            <person name="Lan Y."/>
            <person name="Juniper S.K."/>
            <person name="Young C.R."/>
            <person name="Angers B."/>
            <person name="Qian P.Y."/>
        </authorList>
    </citation>
    <scope>NUCLEOTIDE SEQUENCE</scope>
    <source>
        <strain evidence="5">R07B-5</strain>
    </source>
</reference>
<gene>
    <name evidence="5" type="ORF">NP493_1042g00070</name>
</gene>
<evidence type="ECO:0000313" key="5">
    <source>
        <dbReference type="EMBL" id="KAK2171680.1"/>
    </source>
</evidence>
<dbReference type="AlphaFoldDB" id="A0AAD9KID1"/>
<protein>
    <recommendedName>
        <fullName evidence="4">Phosphatidylinositol N-acetylglucosaminyltransferase subunit H conserved domain-containing protein</fullName>
    </recommendedName>
</protein>
<dbReference type="InterPro" id="IPR019328">
    <property type="entry name" value="PIGH-H_dom"/>
</dbReference>
<keyword evidence="6" id="KW-1185">Reference proteome</keyword>
<keyword evidence="3" id="KW-0472">Membrane</keyword>
<keyword evidence="3" id="KW-1133">Transmembrane helix</keyword>
<evidence type="ECO:0000256" key="2">
    <source>
        <dbReference type="ARBA" id="ARBA00009610"/>
    </source>
</evidence>
<dbReference type="Pfam" id="PF10181">
    <property type="entry name" value="PIG-H"/>
    <property type="match status" value="1"/>
</dbReference>
<dbReference type="EMBL" id="JAODUO010001040">
    <property type="protein sequence ID" value="KAK2171680.1"/>
    <property type="molecule type" value="Genomic_DNA"/>
</dbReference>
<keyword evidence="3" id="KW-0812">Transmembrane</keyword>
<comment type="pathway">
    <text evidence="1">Glycolipid biosynthesis; glycosylphosphatidylinositol-anchor biosynthesis.</text>
</comment>